<accession>A0A2L2SPQ6</accession>
<protein>
    <submittedName>
        <fullName evidence="1">Uncharacterized protein</fullName>
    </submittedName>
</protein>
<name>A0A2L2SPQ6_9HYPO</name>
<sequence>MDMGDLTLNGRWNEEFLRKTAFSFRKGFDRLTRQEKLSPWIIRQLLRRATQPELKKYLDKRLFIQFNGIQAILHLLLKILPTQPELKK</sequence>
<dbReference type="AlphaFoldDB" id="A0A2L2SPQ6"/>
<organism evidence="1 2">
    <name type="scientific">Fusarium venenatum</name>
    <dbReference type="NCBI Taxonomy" id="56646"/>
    <lineage>
        <taxon>Eukaryota</taxon>
        <taxon>Fungi</taxon>
        <taxon>Dikarya</taxon>
        <taxon>Ascomycota</taxon>
        <taxon>Pezizomycotina</taxon>
        <taxon>Sordariomycetes</taxon>
        <taxon>Hypocreomycetidae</taxon>
        <taxon>Hypocreales</taxon>
        <taxon>Nectriaceae</taxon>
        <taxon>Fusarium</taxon>
    </lineage>
</organism>
<keyword evidence="2" id="KW-1185">Reference proteome</keyword>
<evidence type="ECO:0000313" key="1">
    <source>
        <dbReference type="EMBL" id="CEI38561.1"/>
    </source>
</evidence>
<proteinExistence type="predicted"/>
<evidence type="ECO:0000313" key="2">
    <source>
        <dbReference type="Proteomes" id="UP000245910"/>
    </source>
</evidence>
<reference evidence="2" key="1">
    <citation type="submission" date="2014-10" db="EMBL/GenBank/DDBJ databases">
        <authorList>
            <person name="King R."/>
        </authorList>
    </citation>
    <scope>NUCLEOTIDE SEQUENCE [LARGE SCALE GENOMIC DNA]</scope>
    <source>
        <strain evidence="2">A3/5</strain>
    </source>
</reference>
<dbReference type="EMBL" id="LN649232">
    <property type="protein sequence ID" value="CEI38561.1"/>
    <property type="molecule type" value="Genomic_DNA"/>
</dbReference>
<dbReference type="Proteomes" id="UP000245910">
    <property type="component" value="Chromosome IIII"/>
</dbReference>